<keyword evidence="8" id="KW-0812">Transmembrane</keyword>
<dbReference type="PATRIC" id="fig|61435.13.peg.981"/>
<evidence type="ECO:0000256" key="13">
    <source>
        <dbReference type="ARBA" id="ARBA00023136"/>
    </source>
</evidence>
<accession>A0A142VAJ2</accession>
<dbReference type="Gene3D" id="1.20.5.1930">
    <property type="match status" value="1"/>
</dbReference>
<dbReference type="InterPro" id="IPR052162">
    <property type="entry name" value="Sensor_kinase/Photoreceptor"/>
</dbReference>
<dbReference type="SMART" id="SM00387">
    <property type="entry name" value="HATPase_c"/>
    <property type="match status" value="1"/>
</dbReference>
<evidence type="ECO:0000256" key="6">
    <source>
        <dbReference type="ARBA" id="ARBA00022553"/>
    </source>
</evidence>
<feature type="domain" description="PAS" evidence="16">
    <location>
        <begin position="212"/>
        <end position="277"/>
    </location>
</feature>
<keyword evidence="5" id="KW-0997">Cell inner membrane</keyword>
<comment type="catalytic activity">
    <reaction evidence="1">
        <text>ATP + protein L-histidine = ADP + protein N-phospho-L-histidine.</text>
        <dbReference type="EC" id="2.7.13.3"/>
    </reaction>
</comment>
<dbReference type="Gene3D" id="3.30.565.10">
    <property type="entry name" value="Histidine kinase-like ATPase, C-terminal domain"/>
    <property type="match status" value="1"/>
</dbReference>
<feature type="domain" description="PAS" evidence="16">
    <location>
        <begin position="774"/>
        <end position="827"/>
    </location>
</feature>
<keyword evidence="12" id="KW-1133">Transmembrane helix</keyword>
<feature type="domain" description="PAC" evidence="17">
    <location>
        <begin position="580"/>
        <end position="636"/>
    </location>
</feature>
<evidence type="ECO:0000313" key="18">
    <source>
        <dbReference type="EMBL" id="AMU86792.1"/>
    </source>
</evidence>
<evidence type="ECO:0000256" key="3">
    <source>
        <dbReference type="ARBA" id="ARBA00012438"/>
    </source>
</evidence>
<dbReference type="GO" id="GO:0000166">
    <property type="term" value="F:nucleotide binding"/>
    <property type="evidence" value="ECO:0007669"/>
    <property type="project" value="UniProtKB-KW"/>
</dbReference>
<evidence type="ECO:0000256" key="7">
    <source>
        <dbReference type="ARBA" id="ARBA00022679"/>
    </source>
</evidence>
<dbReference type="PANTHER" id="PTHR43304">
    <property type="entry name" value="PHYTOCHROME-LIKE PROTEIN CPH1"/>
    <property type="match status" value="1"/>
</dbReference>
<evidence type="ECO:0000256" key="5">
    <source>
        <dbReference type="ARBA" id="ARBA00022519"/>
    </source>
</evidence>
<dbReference type="Gene3D" id="3.30.450.40">
    <property type="match status" value="1"/>
</dbReference>
<dbReference type="InterPro" id="IPR013767">
    <property type="entry name" value="PAS_fold"/>
</dbReference>
<evidence type="ECO:0000256" key="14">
    <source>
        <dbReference type="SAM" id="Coils"/>
    </source>
</evidence>
<evidence type="ECO:0000256" key="2">
    <source>
        <dbReference type="ARBA" id="ARBA00004429"/>
    </source>
</evidence>
<dbReference type="GO" id="GO:0000155">
    <property type="term" value="F:phosphorelay sensor kinase activity"/>
    <property type="evidence" value="ECO:0007669"/>
    <property type="project" value="InterPro"/>
</dbReference>
<feature type="domain" description="PAC" evidence="17">
    <location>
        <begin position="830"/>
        <end position="882"/>
    </location>
</feature>
<dbReference type="SMART" id="SM00091">
    <property type="entry name" value="PAS"/>
    <property type="match status" value="6"/>
</dbReference>
<keyword evidence="9" id="KW-0677">Repeat</keyword>
<evidence type="ECO:0000256" key="10">
    <source>
        <dbReference type="ARBA" id="ARBA00022741"/>
    </source>
</evidence>
<dbReference type="InterPro" id="IPR000700">
    <property type="entry name" value="PAS-assoc_C"/>
</dbReference>
<evidence type="ECO:0000259" key="17">
    <source>
        <dbReference type="PROSITE" id="PS50113"/>
    </source>
</evidence>
<evidence type="ECO:0000256" key="9">
    <source>
        <dbReference type="ARBA" id="ARBA00022737"/>
    </source>
</evidence>
<dbReference type="NCBIfam" id="TIGR00229">
    <property type="entry name" value="sensory_box"/>
    <property type="match status" value="5"/>
</dbReference>
<dbReference type="InterPro" id="IPR001610">
    <property type="entry name" value="PAC"/>
</dbReference>
<proteinExistence type="predicted"/>
<dbReference type="InterPro" id="IPR005467">
    <property type="entry name" value="His_kinase_dom"/>
</dbReference>
<dbReference type="PANTHER" id="PTHR43304:SF1">
    <property type="entry name" value="PAC DOMAIN-CONTAINING PROTEIN"/>
    <property type="match status" value="1"/>
</dbReference>
<dbReference type="Pfam" id="PF02518">
    <property type="entry name" value="HATPase_c"/>
    <property type="match status" value="1"/>
</dbReference>
<dbReference type="GO" id="GO:0046983">
    <property type="term" value="F:protein dimerization activity"/>
    <property type="evidence" value="ECO:0007669"/>
    <property type="project" value="InterPro"/>
</dbReference>
<dbReference type="EC" id="2.7.13.3" evidence="3"/>
<keyword evidence="13" id="KW-0472">Membrane</keyword>
<dbReference type="CDD" id="cd16917">
    <property type="entry name" value="HATPase_UhpB-NarQ-NarX-like"/>
    <property type="match status" value="1"/>
</dbReference>
<evidence type="ECO:0000313" key="19">
    <source>
        <dbReference type="Proteomes" id="UP000076394"/>
    </source>
</evidence>
<reference evidence="18 19" key="1">
    <citation type="submission" date="2015-03" db="EMBL/GenBank/DDBJ databases">
        <title>Genomic characterization of Dehalococcoides mccartyi strain 11a5, an unusal plasmid-containing chloroethene dechlorinator.</title>
        <authorList>
            <person name="Zhao S."/>
            <person name="Ding C."/>
            <person name="He J."/>
        </authorList>
    </citation>
    <scope>NUCLEOTIDE SEQUENCE [LARGE SCALE GENOMIC DNA]</scope>
    <source>
        <strain evidence="18 19">11a5</strain>
    </source>
</reference>
<evidence type="ECO:0000256" key="1">
    <source>
        <dbReference type="ARBA" id="ARBA00000085"/>
    </source>
</evidence>
<feature type="domain" description="PAS" evidence="16">
    <location>
        <begin position="66"/>
        <end position="117"/>
    </location>
</feature>
<dbReference type="GO" id="GO:0006355">
    <property type="term" value="P:regulation of DNA-templated transcription"/>
    <property type="evidence" value="ECO:0007669"/>
    <property type="project" value="InterPro"/>
</dbReference>
<dbReference type="Pfam" id="PF13426">
    <property type="entry name" value="PAS_9"/>
    <property type="match status" value="2"/>
</dbReference>
<dbReference type="OrthoDB" id="9781904at2"/>
<dbReference type="PROSITE" id="PS50109">
    <property type="entry name" value="HIS_KIN"/>
    <property type="match status" value="1"/>
</dbReference>
<keyword evidence="7" id="KW-0808">Transferase</keyword>
<evidence type="ECO:0000259" key="16">
    <source>
        <dbReference type="PROSITE" id="PS50112"/>
    </source>
</evidence>
<comment type="subcellular location">
    <subcellularLocation>
        <location evidence="2">Cell inner membrane</location>
        <topology evidence="2">Multi-pass membrane protein</topology>
    </subcellularLocation>
</comment>
<keyword evidence="11 18" id="KW-0418">Kinase</keyword>
<evidence type="ECO:0000256" key="11">
    <source>
        <dbReference type="ARBA" id="ARBA00022777"/>
    </source>
</evidence>
<dbReference type="PROSITE" id="PS50112">
    <property type="entry name" value="PAS"/>
    <property type="match status" value="4"/>
</dbReference>
<dbReference type="PROSITE" id="PS50113">
    <property type="entry name" value="PAC"/>
    <property type="match status" value="4"/>
</dbReference>
<feature type="domain" description="PAC" evidence="17">
    <location>
        <begin position="138"/>
        <end position="190"/>
    </location>
</feature>
<evidence type="ECO:0000259" key="15">
    <source>
        <dbReference type="PROSITE" id="PS50109"/>
    </source>
</evidence>
<keyword evidence="14" id="KW-0175">Coiled coil</keyword>
<dbReference type="InterPro" id="IPR013656">
    <property type="entry name" value="PAS_4"/>
</dbReference>
<dbReference type="Pfam" id="PF00989">
    <property type="entry name" value="PAS"/>
    <property type="match status" value="1"/>
</dbReference>
<dbReference type="InterPro" id="IPR036890">
    <property type="entry name" value="HATPase_C_sf"/>
</dbReference>
<keyword evidence="10" id="KW-0547">Nucleotide-binding</keyword>
<dbReference type="SMART" id="SM00065">
    <property type="entry name" value="GAF"/>
    <property type="match status" value="1"/>
</dbReference>
<dbReference type="Gene3D" id="2.10.70.100">
    <property type="match status" value="1"/>
</dbReference>
<feature type="domain" description="PAC" evidence="17">
    <location>
        <begin position="959"/>
        <end position="1011"/>
    </location>
</feature>
<dbReference type="InterPro" id="IPR003018">
    <property type="entry name" value="GAF"/>
</dbReference>
<dbReference type="InterPro" id="IPR035965">
    <property type="entry name" value="PAS-like_dom_sf"/>
</dbReference>
<evidence type="ECO:0000256" key="8">
    <source>
        <dbReference type="ARBA" id="ARBA00022692"/>
    </source>
</evidence>
<keyword evidence="6" id="KW-0597">Phosphoprotein</keyword>
<keyword evidence="4" id="KW-1003">Cell membrane</keyword>
<feature type="coiled-coil region" evidence="14">
    <location>
        <begin position="1"/>
        <end position="28"/>
    </location>
</feature>
<feature type="domain" description="Histidine kinase" evidence="15">
    <location>
        <begin position="1026"/>
        <end position="1219"/>
    </location>
</feature>
<protein>
    <recommendedName>
        <fullName evidence="3">histidine kinase</fullName>
        <ecNumber evidence="3">2.7.13.3</ecNumber>
    </recommendedName>
</protein>
<dbReference type="EMBL" id="CP011127">
    <property type="protein sequence ID" value="AMU86792.1"/>
    <property type="molecule type" value="Genomic_DNA"/>
</dbReference>
<dbReference type="FunFam" id="2.10.70.100:FF:000001">
    <property type="entry name" value="Sensory transduction histidine kinase"/>
    <property type="match status" value="1"/>
</dbReference>
<dbReference type="InterPro" id="IPR013655">
    <property type="entry name" value="PAS_fold_3"/>
</dbReference>
<dbReference type="SUPFAM" id="SSF55874">
    <property type="entry name" value="ATPase domain of HSP90 chaperone/DNA topoisomerase II/histidine kinase"/>
    <property type="match status" value="1"/>
</dbReference>
<gene>
    <name evidence="18" type="ORF">Dm11a5_0966</name>
</gene>
<dbReference type="RefSeq" id="WP_034376421.1">
    <property type="nucleotide sequence ID" value="NZ_AP024514.1"/>
</dbReference>
<dbReference type="Pfam" id="PF08447">
    <property type="entry name" value="PAS_3"/>
    <property type="match status" value="1"/>
</dbReference>
<dbReference type="Pfam" id="PF13185">
    <property type="entry name" value="GAF_2"/>
    <property type="match status" value="1"/>
</dbReference>
<dbReference type="Pfam" id="PF07730">
    <property type="entry name" value="HisKA_3"/>
    <property type="match status" value="1"/>
</dbReference>
<name>A0A142VAJ2_9CHLR</name>
<organism evidence="18 19">
    <name type="scientific">Dehalococcoides mccartyi</name>
    <dbReference type="NCBI Taxonomy" id="61435"/>
    <lineage>
        <taxon>Bacteria</taxon>
        <taxon>Bacillati</taxon>
        <taxon>Chloroflexota</taxon>
        <taxon>Dehalococcoidia</taxon>
        <taxon>Dehalococcoidales</taxon>
        <taxon>Dehalococcoidaceae</taxon>
        <taxon>Dehalococcoides</taxon>
    </lineage>
</organism>
<dbReference type="GO" id="GO:0005886">
    <property type="term" value="C:plasma membrane"/>
    <property type="evidence" value="ECO:0007669"/>
    <property type="project" value="UniProtKB-SubCell"/>
</dbReference>
<dbReference type="SUPFAM" id="SSF55781">
    <property type="entry name" value="GAF domain-like"/>
    <property type="match status" value="1"/>
</dbReference>
<dbReference type="CDD" id="cd00130">
    <property type="entry name" value="PAS"/>
    <property type="match status" value="5"/>
</dbReference>
<dbReference type="InterPro" id="IPR003594">
    <property type="entry name" value="HATPase_dom"/>
</dbReference>
<feature type="domain" description="PAS" evidence="16">
    <location>
        <begin position="883"/>
        <end position="953"/>
    </location>
</feature>
<dbReference type="Pfam" id="PF08448">
    <property type="entry name" value="PAS_4"/>
    <property type="match status" value="2"/>
</dbReference>
<dbReference type="InterPro" id="IPR011712">
    <property type="entry name" value="Sig_transdc_His_kin_sub3_dim/P"/>
</dbReference>
<dbReference type="InterPro" id="IPR029016">
    <property type="entry name" value="GAF-like_dom_sf"/>
</dbReference>
<evidence type="ECO:0000256" key="4">
    <source>
        <dbReference type="ARBA" id="ARBA00022475"/>
    </source>
</evidence>
<dbReference type="AlphaFoldDB" id="A0A142VAJ2"/>
<dbReference type="SUPFAM" id="SSF55785">
    <property type="entry name" value="PYP-like sensor domain (PAS domain)"/>
    <property type="match status" value="6"/>
</dbReference>
<dbReference type="SMART" id="SM00086">
    <property type="entry name" value="PAC"/>
    <property type="match status" value="4"/>
</dbReference>
<dbReference type="InterPro" id="IPR000014">
    <property type="entry name" value="PAS"/>
</dbReference>
<dbReference type="Proteomes" id="UP000076394">
    <property type="component" value="Chromosome"/>
</dbReference>
<sequence length="1229" mass="138474">MRKIRKTNARLDAELEDLQGNYDKLLLNQTALHFSGRASPFAPSQILKNAPEAASDEIRQQNTPDAKEICRRIIETAYEGVILTDANGRITLVNPCVSQITGYSSEVLHGKTIFEMVSKAHLATALAQWEKHKKGTSARYELQLKKSNGRLVWVVFSVSVPFGQDTEFNGILATVTDISKYKNGISERKKLFKQAALHDKKIAEMVSTLERDKQSFQSIMDNTTTQLAFLDRDFNFIKVNQAYMKNCGHTEAELIGANHFALFPSAENEAIFRRVIKTGKPVEFCDKPFEYPDQPWRGITYWDWSLVPIKNSRGRVQGLVFSLIETTVRKQMEIALKFSLEETRRRTRETAALLDASRAILEHSGFKEAAMAVYSSCKKITSCQSGFVGHVEGGVCRIIYFDSTKGQPELPLSIPLAGLALQASQGGKTVLENDFKADDYYAFLPANYLKAENALFAPVRLGGRSVGLLALFNKAGGFGASDIRVASSFGALAAIAFKSNRTRQMLEESEKRYRFLFNGSGDAVFVHYITPDGKTSNFIEVNEVACQRLGYSRQELLNMSPCQIDDPAFTGLSAEVGRKLKEEGRVITEQRHLCRDGTFIPVELNIQQFELGGKLMVISVARDITERKKADAALKMERDKLLGILDAMEDGVYIVNADYEIEYVNPPLMSQFGAIEGKKCYDYFHHSNIPCEYCKNKEVLSGQTVRWEWHSPYNQRDYELMATPVKNPDGTTSKLTLFHDVTERSQMEQIILRYQAGLLAQAERIAHIGNWDYDLLGHSLLLSDETYNILGLSPANGIPNIKQIMEIFHTEDRDMVRVEAQKAMVSGSKINIEHRIIRPDGHLRYVHDQAEIILSDTGVPLRVLGTVQDVTERKLAEEALRDSERRYRLLADNMVAFIWTIDEHLNTSYLSPSIIHLLNYYPEDILGKHISMIFTSESYEKLLDVYQQVRKTGSELIVNPLELEVKRQDGKVIITDTLMRPLYDENHHFLGILGASRDISERKAAEYELHTLSQRLVELQEEERATIARELHDQVGQSLTVLKLMLDKAKDSLPDRSEKLLAEAQPLVSELISSVRNMSLDLRPRMLDDLGLLPALLWYFDRFSSQTGINVNFQHAGLKRKFSPQLGTAVYRIIQEALTNVVRYAGVDHVLVRARADKNQLALVIQDSGKGFNPAQRATGMSSGLKGMKERVRFLGGKLDIESKPGEGTHIIVELPLNEEMGRINGGKP</sequence>
<dbReference type="Gene3D" id="3.30.450.20">
    <property type="entry name" value="PAS domain"/>
    <property type="match status" value="6"/>
</dbReference>
<evidence type="ECO:0000256" key="12">
    <source>
        <dbReference type="ARBA" id="ARBA00022989"/>
    </source>
</evidence>